<protein>
    <recommendedName>
        <fullName evidence="4">Integral membrane protein</fullName>
    </recommendedName>
</protein>
<dbReference type="EMBL" id="MVHJ01000004">
    <property type="protein sequence ID" value="ORA05971.1"/>
    <property type="molecule type" value="Genomic_DNA"/>
</dbReference>
<evidence type="ECO:0000313" key="2">
    <source>
        <dbReference type="EMBL" id="ORA05971.1"/>
    </source>
</evidence>
<keyword evidence="1" id="KW-0472">Membrane</keyword>
<dbReference type="RefSeq" id="WP_083056273.1">
    <property type="nucleotide sequence ID" value="NZ_JACKVM010000008.1"/>
</dbReference>
<dbReference type="STRING" id="564198.BST17_06395"/>
<evidence type="ECO:0008006" key="4">
    <source>
        <dbReference type="Google" id="ProtNLM"/>
    </source>
</evidence>
<feature type="transmembrane region" description="Helical" evidence="1">
    <location>
        <begin position="137"/>
        <end position="163"/>
    </location>
</feature>
<sequence length="386" mass="40762">MPESGPTRSAAVIPDADGWFLRRGLPSALPVSSRLRGVVPRSAPALVAWAVLMVMSLVATIASGDRDIDIDDDPTASQWVALIVLGCIPIAMALAGQAAGRIRSPGARWTASTVAVAVGLTSDWFGDDAAGLLQDTVVDLSVVAAILIATATGVGSVLGWSARVALHQLRSAGRLIIRTLPVVLLTVLVFFNSLVWTIATDLDVPRMSLLLGFLAAIAVGFLISGIRDLLPAPDLPAAHHGLVGTPFEGLPQNVETTPLRRGERANLLLVATISQVTQMVILAAVTGAVFFTMGLIVLNPAVSDKLTGGAAAQSVWFDITLPVSVAHLHVTAFLTALTFMYVSARAVGDGEYRREFLDPLLADMEVAIAARHRYQAARHRDLRTAR</sequence>
<keyword evidence="1" id="KW-1133">Transmembrane helix</keyword>
<organism evidence="2 3">
    <name type="scientific">Mycolicibacterium bacteremicum</name>
    <name type="common">Mycobacterium bacteremicum</name>
    <dbReference type="NCBI Taxonomy" id="564198"/>
    <lineage>
        <taxon>Bacteria</taxon>
        <taxon>Bacillati</taxon>
        <taxon>Actinomycetota</taxon>
        <taxon>Actinomycetes</taxon>
        <taxon>Mycobacteriales</taxon>
        <taxon>Mycobacteriaceae</taxon>
        <taxon>Mycolicibacterium</taxon>
    </lineage>
</organism>
<feature type="transmembrane region" description="Helical" evidence="1">
    <location>
        <begin position="76"/>
        <end position="95"/>
    </location>
</feature>
<feature type="transmembrane region" description="Helical" evidence="1">
    <location>
        <begin position="267"/>
        <end position="299"/>
    </location>
</feature>
<gene>
    <name evidence="2" type="ORF">BST17_06395</name>
</gene>
<feature type="transmembrane region" description="Helical" evidence="1">
    <location>
        <begin position="207"/>
        <end position="226"/>
    </location>
</feature>
<dbReference type="Proteomes" id="UP000192366">
    <property type="component" value="Unassembled WGS sequence"/>
</dbReference>
<dbReference type="AlphaFoldDB" id="A0A1W9Z0W0"/>
<name>A0A1W9Z0W0_MYCBA</name>
<dbReference type="OrthoDB" id="4750264at2"/>
<accession>A0A1W9Z0W0</accession>
<comment type="caution">
    <text evidence="2">The sequence shown here is derived from an EMBL/GenBank/DDBJ whole genome shotgun (WGS) entry which is preliminary data.</text>
</comment>
<evidence type="ECO:0000256" key="1">
    <source>
        <dbReference type="SAM" id="Phobius"/>
    </source>
</evidence>
<evidence type="ECO:0000313" key="3">
    <source>
        <dbReference type="Proteomes" id="UP000192366"/>
    </source>
</evidence>
<keyword evidence="3" id="KW-1185">Reference proteome</keyword>
<feature type="transmembrane region" description="Helical" evidence="1">
    <location>
        <begin position="43"/>
        <end position="64"/>
    </location>
</feature>
<feature type="transmembrane region" description="Helical" evidence="1">
    <location>
        <begin position="319"/>
        <end position="344"/>
    </location>
</feature>
<reference evidence="2 3" key="1">
    <citation type="submission" date="2017-02" db="EMBL/GenBank/DDBJ databases">
        <title>The new phylogeny of genus Mycobacterium.</title>
        <authorList>
            <person name="Tortoli E."/>
            <person name="Trovato A."/>
            <person name="Cirillo D.M."/>
        </authorList>
    </citation>
    <scope>NUCLEOTIDE SEQUENCE [LARGE SCALE GENOMIC DNA]</scope>
    <source>
        <strain evidence="2 3">DSM 45578</strain>
    </source>
</reference>
<keyword evidence="1" id="KW-0812">Transmembrane</keyword>
<feature type="transmembrane region" description="Helical" evidence="1">
    <location>
        <begin position="175"/>
        <end position="195"/>
    </location>
</feature>
<feature type="transmembrane region" description="Helical" evidence="1">
    <location>
        <begin position="107"/>
        <end position="125"/>
    </location>
</feature>
<proteinExistence type="predicted"/>